<evidence type="ECO:0000256" key="1">
    <source>
        <dbReference type="SAM" id="SignalP"/>
    </source>
</evidence>
<evidence type="ECO:0000313" key="2">
    <source>
        <dbReference type="EMBL" id="NOV51924.1"/>
    </source>
</evidence>
<feature type="chain" id="PRO_5026745538" evidence="1">
    <location>
        <begin position="19"/>
        <end position="90"/>
    </location>
</feature>
<name>A0A6M2E0M3_XENCH</name>
<organism evidence="2">
    <name type="scientific">Xenopsylla cheopis</name>
    <name type="common">Oriental rat flea</name>
    <name type="synonym">Pulex cheopis</name>
    <dbReference type="NCBI Taxonomy" id="163159"/>
    <lineage>
        <taxon>Eukaryota</taxon>
        <taxon>Metazoa</taxon>
        <taxon>Ecdysozoa</taxon>
        <taxon>Arthropoda</taxon>
        <taxon>Hexapoda</taxon>
        <taxon>Insecta</taxon>
        <taxon>Pterygota</taxon>
        <taxon>Neoptera</taxon>
        <taxon>Endopterygota</taxon>
        <taxon>Siphonaptera</taxon>
        <taxon>Pulicidae</taxon>
        <taxon>Xenopsyllinae</taxon>
        <taxon>Xenopsylla</taxon>
    </lineage>
</organism>
<dbReference type="AlphaFoldDB" id="A0A6M2E0M3"/>
<dbReference type="EMBL" id="GIIL01008198">
    <property type="protein sequence ID" value="NOV51924.1"/>
    <property type="molecule type" value="Transcribed_RNA"/>
</dbReference>
<feature type="signal peptide" evidence="1">
    <location>
        <begin position="1"/>
        <end position="18"/>
    </location>
</feature>
<protein>
    <submittedName>
        <fullName evidence="2">Putative secreted protein</fullName>
    </submittedName>
</protein>
<reference evidence="2" key="1">
    <citation type="submission" date="2020-03" db="EMBL/GenBank/DDBJ databases">
        <title>Transcriptomic Profiling of the Digestive Tract of the Rat Flea, Xenopsylla cheopis, Following Blood Feeding and Infection with Yersinia pestis.</title>
        <authorList>
            <person name="Bland D.M."/>
            <person name="Martens C.A."/>
            <person name="Virtaneva K."/>
            <person name="Kanakabandi K."/>
            <person name="Long D."/>
            <person name="Rosenke R."/>
            <person name="Saturday G.A."/>
            <person name="Hoyt F.H."/>
            <person name="Bruno D.P."/>
            <person name="Ribeiro J.M.C."/>
            <person name="Hinnebusch J."/>
        </authorList>
    </citation>
    <scope>NUCLEOTIDE SEQUENCE</scope>
</reference>
<proteinExistence type="predicted"/>
<sequence>MAITVVMIPIETIAVTKATVLCCIEQIGSETVTGNPKTIKHVRLLKLQGKRVCLLNWHSDQIVKNSSTGIFFKFKVKMKGKNLRKQLVLD</sequence>
<accession>A0A6M2E0M3</accession>
<keyword evidence="1" id="KW-0732">Signal</keyword>